<gene>
    <name evidence="2" type="ORF">BGO89_05825</name>
</gene>
<keyword evidence="1" id="KW-1133">Transmembrane helix</keyword>
<dbReference type="STRING" id="1895771.BGO89_05825"/>
<feature type="transmembrane region" description="Helical" evidence="1">
    <location>
        <begin position="135"/>
        <end position="152"/>
    </location>
</feature>
<comment type="caution">
    <text evidence="2">The sequence shown here is derived from an EMBL/GenBank/DDBJ whole genome shotgun (WGS) entry which is preliminary data.</text>
</comment>
<keyword evidence="1" id="KW-0472">Membrane</keyword>
<protein>
    <recommendedName>
        <fullName evidence="4">Glycosyltransferase RgtA/B/C/D-like domain-containing protein</fullName>
    </recommendedName>
</protein>
<feature type="transmembrane region" description="Helical" evidence="1">
    <location>
        <begin position="296"/>
        <end position="316"/>
    </location>
</feature>
<dbReference type="EMBL" id="MKVH01000009">
    <property type="protein sequence ID" value="OJX59732.1"/>
    <property type="molecule type" value="Genomic_DNA"/>
</dbReference>
<evidence type="ECO:0000256" key="1">
    <source>
        <dbReference type="SAM" id="Phobius"/>
    </source>
</evidence>
<dbReference type="Gene3D" id="1.25.40.10">
    <property type="entry name" value="Tetratricopeptide repeat domain"/>
    <property type="match status" value="1"/>
</dbReference>
<accession>A0A1M3L358</accession>
<evidence type="ECO:0008006" key="4">
    <source>
        <dbReference type="Google" id="ProtNLM"/>
    </source>
</evidence>
<evidence type="ECO:0000313" key="3">
    <source>
        <dbReference type="Proteomes" id="UP000184233"/>
    </source>
</evidence>
<organism evidence="2 3">
    <name type="scientific">Candidatus Kapaibacterium thiocyanatum</name>
    <dbReference type="NCBI Taxonomy" id="1895771"/>
    <lineage>
        <taxon>Bacteria</taxon>
        <taxon>Pseudomonadati</taxon>
        <taxon>Candidatus Kapaibacteriota</taxon>
        <taxon>Candidatus Kapaibacteriia</taxon>
        <taxon>Candidatus Kapaibacteriales</taxon>
        <taxon>Candidatus Kapaibacteriaceae</taxon>
        <taxon>Candidatus Kapaibacterium</taxon>
    </lineage>
</organism>
<evidence type="ECO:0000313" key="2">
    <source>
        <dbReference type="EMBL" id="OJX59732.1"/>
    </source>
</evidence>
<reference evidence="2 3" key="1">
    <citation type="submission" date="2016-09" db="EMBL/GenBank/DDBJ databases">
        <title>Genome-resolved meta-omics ties microbial dynamics to process performance in biotechnology for thiocyanate degradation.</title>
        <authorList>
            <person name="Kantor R.S."/>
            <person name="Huddy R.J."/>
            <person name="Iyer R."/>
            <person name="Thomas B.C."/>
            <person name="Brown C.T."/>
            <person name="Anantharaman K."/>
            <person name="Tringe S."/>
            <person name="Hettich R.L."/>
            <person name="Harrison S.T."/>
            <person name="Banfield J.F."/>
        </authorList>
    </citation>
    <scope>NUCLEOTIDE SEQUENCE [LARGE SCALE GENOMIC DNA]</scope>
    <source>
        <strain evidence="2">59-99</strain>
    </source>
</reference>
<feature type="transmembrane region" description="Helical" evidence="1">
    <location>
        <begin position="54"/>
        <end position="73"/>
    </location>
</feature>
<dbReference type="AlphaFoldDB" id="A0A1M3L358"/>
<sequence>MTKRPALLLLAAAIAWFAFSAWNMRFVQDDSYITLSYARNLVDGHGLVFNPGEAVEGITSLLWTLIAAAAHLLSRDPMPILQVLGLLCGAGTMVFVYRITDAVTPDDTSVWKALPAAVLGCTSAFQYWSVSAMETSLFLLVIGVAIDAYIRQPHSWRWAVWVGIALLTRPEAMLVAAVLAADTLWRDGPGRTTFRNIAIMAGTLLALTSWRYATYGALLPNTFAAKTTSPAEQIGAGLDYLVLFLNGAGGYVLLAGAISSLVLLRGRAIVMLAVLVLLWAVAVTVLGGDVLRHQRFLLPVAMLSSPLLYAVLRYLVERFRVKQGSYVTAGVLVILCVWVARAETSRIEATMTMEGKLVHKMTMTGKWLKNFAQANGRPVSIAATTIGALKWYSNQTVIDMLGLTDRTIATQPETIPEISDDKTVHWKERKYNASYVLSRKPDFILFSTGLKPSAFAERALFARESYVDYYYYYYSVPESENLQVMLRRKPVQVLRKSPQHKLGLTHDQIVALGTYPKALMVLDSPTEPHAAERLFRDMTVQGPPNFSTPWQYLGYITQSRGALDTAATLYLQALRTDPCDMRSRLALTQIYLAVQDTASSRDHAEWLRRCNPVLLNLVQGYSVPEGVY</sequence>
<feature type="transmembrane region" description="Helical" evidence="1">
    <location>
        <begin position="323"/>
        <end position="340"/>
    </location>
</feature>
<dbReference type="SUPFAM" id="SSF48452">
    <property type="entry name" value="TPR-like"/>
    <property type="match status" value="1"/>
</dbReference>
<name>A0A1M3L358_9BACT</name>
<feature type="transmembrane region" description="Helical" evidence="1">
    <location>
        <begin position="269"/>
        <end position="290"/>
    </location>
</feature>
<keyword evidence="1" id="KW-0812">Transmembrane</keyword>
<proteinExistence type="predicted"/>
<feature type="transmembrane region" description="Helical" evidence="1">
    <location>
        <begin position="80"/>
        <end position="97"/>
    </location>
</feature>
<dbReference type="Proteomes" id="UP000184233">
    <property type="component" value="Unassembled WGS sequence"/>
</dbReference>
<dbReference type="InterPro" id="IPR011990">
    <property type="entry name" value="TPR-like_helical_dom_sf"/>
</dbReference>
<feature type="transmembrane region" description="Helical" evidence="1">
    <location>
        <begin position="240"/>
        <end position="264"/>
    </location>
</feature>
<feature type="transmembrane region" description="Helical" evidence="1">
    <location>
        <begin position="158"/>
        <end position="181"/>
    </location>
</feature>